<reference evidence="3" key="1">
    <citation type="submission" date="2018-12" db="EMBL/GenBank/DDBJ databases">
        <authorList>
            <person name="Syme R.A."/>
            <person name="Farfan-Caceres L."/>
            <person name="Lichtenzveig J."/>
        </authorList>
    </citation>
    <scope>NUCLEOTIDE SEQUENCE</scope>
    <source>
        <strain evidence="3">Al4</strain>
    </source>
</reference>
<organism evidence="3 4">
    <name type="scientific">Ascochyta lentis</name>
    <dbReference type="NCBI Taxonomy" id="205686"/>
    <lineage>
        <taxon>Eukaryota</taxon>
        <taxon>Fungi</taxon>
        <taxon>Dikarya</taxon>
        <taxon>Ascomycota</taxon>
        <taxon>Pezizomycotina</taxon>
        <taxon>Dothideomycetes</taxon>
        <taxon>Pleosporomycetidae</taxon>
        <taxon>Pleosporales</taxon>
        <taxon>Pleosporineae</taxon>
        <taxon>Didymellaceae</taxon>
        <taxon>Ascochyta</taxon>
    </lineage>
</organism>
<feature type="domain" description="F-box" evidence="2">
    <location>
        <begin position="8"/>
        <end position="39"/>
    </location>
</feature>
<evidence type="ECO:0000313" key="4">
    <source>
        <dbReference type="Proteomes" id="UP000651452"/>
    </source>
</evidence>
<comment type="caution">
    <text evidence="3">The sequence shown here is derived from an EMBL/GenBank/DDBJ whole genome shotgun (WGS) entry which is preliminary data.</text>
</comment>
<dbReference type="InterPro" id="IPR036047">
    <property type="entry name" value="F-box-like_dom_sf"/>
</dbReference>
<dbReference type="SUPFAM" id="SSF81383">
    <property type="entry name" value="F-box domain"/>
    <property type="match status" value="1"/>
</dbReference>
<dbReference type="AlphaFoldDB" id="A0A8H7MF60"/>
<feature type="compositionally biased region" description="Polar residues" evidence="1">
    <location>
        <begin position="494"/>
        <end position="531"/>
    </location>
</feature>
<name>A0A8H7MF60_9PLEO</name>
<dbReference type="Pfam" id="PF00646">
    <property type="entry name" value="F-box"/>
    <property type="match status" value="1"/>
</dbReference>
<proteinExistence type="predicted"/>
<dbReference type="PANTHER" id="PTHR42057:SF2">
    <property type="entry name" value="F-BOX DOMAIN PROTEIN (AFU_ORTHOLOGUE AFUA_4G00200)-RELATED"/>
    <property type="match status" value="1"/>
</dbReference>
<dbReference type="Proteomes" id="UP000651452">
    <property type="component" value="Unassembled WGS sequence"/>
</dbReference>
<dbReference type="CDD" id="cd09917">
    <property type="entry name" value="F-box_SF"/>
    <property type="match status" value="1"/>
</dbReference>
<dbReference type="PANTHER" id="PTHR42057">
    <property type="entry name" value="F-BOX DOMAIN PROTEIN (AFU_ORTHOLOGUE AFUA_4G00200)"/>
    <property type="match status" value="1"/>
</dbReference>
<feature type="region of interest" description="Disordered" evidence="1">
    <location>
        <begin position="459"/>
        <end position="531"/>
    </location>
</feature>
<protein>
    <recommendedName>
        <fullName evidence="2">F-box domain-containing protein</fullName>
    </recommendedName>
</protein>
<keyword evidence="4" id="KW-1185">Reference proteome</keyword>
<evidence type="ECO:0000259" key="2">
    <source>
        <dbReference type="Pfam" id="PF00646"/>
    </source>
</evidence>
<dbReference type="InterPro" id="IPR001810">
    <property type="entry name" value="F-box_dom"/>
</dbReference>
<dbReference type="OrthoDB" id="3140657at2759"/>
<evidence type="ECO:0000313" key="3">
    <source>
        <dbReference type="EMBL" id="KAF9690907.1"/>
    </source>
</evidence>
<evidence type="ECO:0000256" key="1">
    <source>
        <dbReference type="SAM" id="MobiDB-lite"/>
    </source>
</evidence>
<gene>
    <name evidence="3" type="ORF">EKO04_011086</name>
</gene>
<dbReference type="EMBL" id="RZGK01000022">
    <property type="protein sequence ID" value="KAF9690907.1"/>
    <property type="molecule type" value="Genomic_DNA"/>
</dbReference>
<reference evidence="3" key="2">
    <citation type="submission" date="2020-09" db="EMBL/GenBank/DDBJ databases">
        <title>Reference genome assembly for Australian Ascochyta lentis isolate Al4.</title>
        <authorList>
            <person name="Lee R.C."/>
            <person name="Farfan-Caceres L.M."/>
            <person name="Debler J.W."/>
            <person name="Williams A.H."/>
            <person name="Henares B.M."/>
        </authorList>
    </citation>
    <scope>NUCLEOTIDE SEQUENCE</scope>
    <source>
        <strain evidence="3">Al4</strain>
    </source>
</reference>
<accession>A0A8H7MF60</accession>
<feature type="compositionally biased region" description="Polar residues" evidence="1">
    <location>
        <begin position="459"/>
        <end position="486"/>
    </location>
</feature>
<sequence>MMPTFAALPVEVQRECINYLDAVSLKAMRLTCRNIRDMATEALFEVATLRLEPESVQAFTRLIENEKFRRHVRKLHLDTQCEPGRRTYEECHIMPPPTWWKQLFDTAIDLPNLKELVLDSDFACEDSHCAALSLAFTTFFSTAEIQVLNLKHLQDACLIQRPDLAQFHAKPKKVHFLITTWSDDASPDSDIELPHRHALFNVNLNATWLAPMQSHLTHLTIHCNTYWGVYPQSQPGDLHFPHLKSMALGKWTIAFDWQIEFITSHGVTLEQLILTKCPILHALRMTPRQSANEWQKRRPGTSRGPPKTDNFFSDLRWHTVLPDLKAKLPKLRYFAMGRGPVRDSFFDRTMTDDDEAYEERYKLKPCIDSSRYAIFDFSAGPEEWVDVDPDGGSSWHQKSGWRCWYWLERVADETVRKKFAYPDCLQEDQEALDNLLGELSQRSPESEIISLLHCPRSDSSPRYATSHTNTQNPIHTPNLQVYTSTSHPHHPNGITPTSYPASAQSNPQTTISPPNSLRSFPSALSNSHKSTTYPCRMIPKHSAWLALGKEARWSNA</sequence>